<keyword evidence="1" id="KW-0175">Coiled coil</keyword>
<name>A0ABV9GZY5_9BURK</name>
<accession>A0ABV9GZY5</accession>
<proteinExistence type="predicted"/>
<feature type="coiled-coil region" evidence="1">
    <location>
        <begin position="79"/>
        <end position="106"/>
    </location>
</feature>
<gene>
    <name evidence="3" type="ORF">ACFO3A_10630</name>
</gene>
<organism evidence="3 4">
    <name type="scientific">Comamonas nitrativorans</name>
    <dbReference type="NCBI Taxonomy" id="108437"/>
    <lineage>
        <taxon>Bacteria</taxon>
        <taxon>Pseudomonadati</taxon>
        <taxon>Pseudomonadota</taxon>
        <taxon>Betaproteobacteria</taxon>
        <taxon>Burkholderiales</taxon>
        <taxon>Comamonadaceae</taxon>
        <taxon>Comamonas</taxon>
    </lineage>
</organism>
<dbReference type="EMBL" id="JBHSEW010000008">
    <property type="protein sequence ID" value="MFC4622668.1"/>
    <property type="molecule type" value="Genomic_DNA"/>
</dbReference>
<keyword evidence="4" id="KW-1185">Reference proteome</keyword>
<feature type="region of interest" description="Disordered" evidence="2">
    <location>
        <begin position="25"/>
        <end position="46"/>
    </location>
</feature>
<dbReference type="RefSeq" id="WP_377726201.1">
    <property type="nucleotide sequence ID" value="NZ_JBHSEW010000008.1"/>
</dbReference>
<evidence type="ECO:0000256" key="2">
    <source>
        <dbReference type="SAM" id="MobiDB-lite"/>
    </source>
</evidence>
<dbReference type="Proteomes" id="UP001595967">
    <property type="component" value="Unassembled WGS sequence"/>
</dbReference>
<reference evidence="4" key="1">
    <citation type="journal article" date="2019" name="Int. J. Syst. Evol. Microbiol.">
        <title>The Global Catalogue of Microorganisms (GCM) 10K type strain sequencing project: providing services to taxonomists for standard genome sequencing and annotation.</title>
        <authorList>
            <consortium name="The Broad Institute Genomics Platform"/>
            <consortium name="The Broad Institute Genome Sequencing Center for Infectious Disease"/>
            <person name="Wu L."/>
            <person name="Ma J."/>
        </authorList>
    </citation>
    <scope>NUCLEOTIDE SEQUENCE [LARGE SCALE GENOMIC DNA]</scope>
    <source>
        <strain evidence="4">JCM 11650</strain>
    </source>
</reference>
<comment type="caution">
    <text evidence="3">The sequence shown here is derived from an EMBL/GenBank/DDBJ whole genome shotgun (WGS) entry which is preliminary data.</text>
</comment>
<evidence type="ECO:0000313" key="4">
    <source>
        <dbReference type="Proteomes" id="UP001595967"/>
    </source>
</evidence>
<sequence length="161" mass="17283">MPSTPVHTVAHPALQAMYTPRITDRHGAAATQARADGTDTERQESATGVVLHLSPAGIKQAQASQKNQDIDDSDLPDTIKDLLKMIRELKAKVQERTQALQQLMADTSLSDEERSLQTQQLQAEIATLSGALATAMGQLTKAIKEANLSDTQASEVAKLLA</sequence>
<evidence type="ECO:0008006" key="5">
    <source>
        <dbReference type="Google" id="ProtNLM"/>
    </source>
</evidence>
<evidence type="ECO:0000256" key="1">
    <source>
        <dbReference type="SAM" id="Coils"/>
    </source>
</evidence>
<evidence type="ECO:0000313" key="3">
    <source>
        <dbReference type="EMBL" id="MFC4622668.1"/>
    </source>
</evidence>
<protein>
    <recommendedName>
        <fullName evidence="5">Chemotaxis protein</fullName>
    </recommendedName>
</protein>